<dbReference type="AlphaFoldDB" id="A0A168D2S8"/>
<evidence type="ECO:0000313" key="3">
    <source>
        <dbReference type="EMBL" id="KZZ97297.1"/>
    </source>
</evidence>
<organism evidence="3 4">
    <name type="scientific">Ascosphaera apis ARSEF 7405</name>
    <dbReference type="NCBI Taxonomy" id="392613"/>
    <lineage>
        <taxon>Eukaryota</taxon>
        <taxon>Fungi</taxon>
        <taxon>Dikarya</taxon>
        <taxon>Ascomycota</taxon>
        <taxon>Pezizomycotina</taxon>
        <taxon>Eurotiomycetes</taxon>
        <taxon>Eurotiomycetidae</taxon>
        <taxon>Onygenales</taxon>
        <taxon>Ascosphaeraceae</taxon>
        <taxon>Ascosphaera</taxon>
    </lineage>
</organism>
<evidence type="ECO:0000313" key="4">
    <source>
        <dbReference type="Proteomes" id="UP000242877"/>
    </source>
</evidence>
<comment type="similarity">
    <text evidence="1">Belongs to the actin family.</text>
</comment>
<dbReference type="InterPro" id="IPR004000">
    <property type="entry name" value="Actin"/>
</dbReference>
<dbReference type="PANTHER" id="PTHR11937">
    <property type="entry name" value="ACTIN"/>
    <property type="match status" value="1"/>
</dbReference>
<sequence length="727" mass="81914">MVGKKSGKALLKEEGLERTDNNMELSSWPQVAAINQKNYYTDYLKRDDQILAYRLQNEENRAQMIKKAKDRERLMATKNEVPLPEPTPDGDGDTAMAESDDAAPEAKGAKTVVMHLGSQNLRIGLASDALPKTMPMVIAHKSTENEAEERGGEPRPKRLKLSEDEPRKSENIFGEVFAHEYANLQANLKAQMRQNKRRTLPNSKEMVVNYNRRTVPETVSEHNDPFRVEYTDVTTRDAPEHIIGEDALRIPDYSNPRYKLYWPIRHGWPNERDYTSKIMLFQDIGLIMEYALKTQLGLTRKKDWGLYSCVFVISDLYEKSYVTELLDMLIREFNFARVCFVQEGLAGSFGAGYTTACVVDIGAQKTSICCVDEGMCVENSRVNIKMGGADVTELFMKMMLFDYFPYADINLNRRYDWLLAEDLKKRLCTFHEANVSVQLFDFHLRASGQDTRKYTFKAYDEVFLAPFCLFHPQNFDNEDKLIRRRQLIPRSVDLYEGQPNDPTSAAQAEILRAAAPALAEESREASEVGAQRTPTKGQPPTLQVFNRRHELDTTPRSSVAGSPAPDGISGSPQPGWTGTPLGDGATSAPNQSLLSKGSVPRPTIHERDDILPMCPLDTAIYTSIFNAAKPEERKFTDFLGGILLIGGGSLVPNSHTYLEARLQSTKPEYANSIMVGAPPRELDPQVVVWKGASVFGKLEAASDSWISRLEYDRLGSRILVYKCTWAW</sequence>
<reference evidence="3 4" key="1">
    <citation type="journal article" date="2016" name="Genome Biol. Evol.">
        <title>Divergent and convergent evolution of fungal pathogenicity.</title>
        <authorList>
            <person name="Shang Y."/>
            <person name="Xiao G."/>
            <person name="Zheng P."/>
            <person name="Cen K."/>
            <person name="Zhan S."/>
            <person name="Wang C."/>
        </authorList>
    </citation>
    <scope>NUCLEOTIDE SEQUENCE [LARGE SCALE GENOMIC DNA]</scope>
    <source>
        <strain evidence="3 4">ARSEF 7405</strain>
    </source>
</reference>
<dbReference type="GO" id="GO:0031011">
    <property type="term" value="C:Ino80 complex"/>
    <property type="evidence" value="ECO:0007669"/>
    <property type="project" value="EnsemblFungi"/>
</dbReference>
<dbReference type="Proteomes" id="UP000242877">
    <property type="component" value="Unassembled WGS sequence"/>
</dbReference>
<dbReference type="OrthoDB" id="4202177at2759"/>
<feature type="compositionally biased region" description="Acidic residues" evidence="2">
    <location>
        <begin position="88"/>
        <end position="99"/>
    </location>
</feature>
<keyword evidence="4" id="KW-1185">Reference proteome</keyword>
<feature type="compositionally biased region" description="Polar residues" evidence="2">
    <location>
        <begin position="532"/>
        <end position="544"/>
    </location>
</feature>
<dbReference type="SMART" id="SM00268">
    <property type="entry name" value="ACTIN"/>
    <property type="match status" value="1"/>
</dbReference>
<dbReference type="InterPro" id="IPR043129">
    <property type="entry name" value="ATPase_NBD"/>
</dbReference>
<protein>
    <submittedName>
        <fullName evidence="3">Actin-like protein</fullName>
    </submittedName>
</protein>
<feature type="region of interest" description="Disordered" evidence="2">
    <location>
        <begin position="142"/>
        <end position="166"/>
    </location>
</feature>
<dbReference type="GO" id="GO:0034080">
    <property type="term" value="P:CENP-A containing chromatin assembly"/>
    <property type="evidence" value="ECO:0007669"/>
    <property type="project" value="EnsemblFungi"/>
</dbReference>
<evidence type="ECO:0000256" key="1">
    <source>
        <dbReference type="RuleBase" id="RU000487"/>
    </source>
</evidence>
<dbReference type="Pfam" id="PF00022">
    <property type="entry name" value="Actin"/>
    <property type="match status" value="2"/>
</dbReference>
<dbReference type="VEuPathDB" id="FungiDB:AAP_00940"/>
<gene>
    <name evidence="3" type="ORF">AAP_00940</name>
</gene>
<evidence type="ECO:0000256" key="2">
    <source>
        <dbReference type="SAM" id="MobiDB-lite"/>
    </source>
</evidence>
<dbReference type="FunFam" id="3.30.420.40:FF:000232">
    <property type="entry name" value="Actin-related protein 8"/>
    <property type="match status" value="1"/>
</dbReference>
<proteinExistence type="inferred from homology"/>
<feature type="region of interest" description="Disordered" evidence="2">
    <location>
        <begin position="516"/>
        <end position="605"/>
    </location>
</feature>
<comment type="caution">
    <text evidence="3">The sequence shown here is derived from an EMBL/GenBank/DDBJ whole genome shotgun (WGS) entry which is preliminary data.</text>
</comment>
<name>A0A168D2S8_9EURO</name>
<dbReference type="CDD" id="cd10206">
    <property type="entry name" value="ASKHA_NBD_Arp8-like"/>
    <property type="match status" value="1"/>
</dbReference>
<dbReference type="Gene3D" id="3.30.420.40">
    <property type="match status" value="3"/>
</dbReference>
<dbReference type="SUPFAM" id="SSF53067">
    <property type="entry name" value="Actin-like ATPase domain"/>
    <property type="match status" value="2"/>
</dbReference>
<dbReference type="FunFam" id="3.30.420.40:FF:000201">
    <property type="entry name" value="Actin-related protein 8"/>
    <property type="match status" value="1"/>
</dbReference>
<dbReference type="Gene3D" id="3.90.640.10">
    <property type="entry name" value="Actin, Chain A, domain 4"/>
    <property type="match status" value="1"/>
</dbReference>
<feature type="region of interest" description="Disordered" evidence="2">
    <location>
        <begin position="80"/>
        <end position="99"/>
    </location>
</feature>
<dbReference type="EMBL" id="AZGZ01000002">
    <property type="protein sequence ID" value="KZZ97297.1"/>
    <property type="molecule type" value="Genomic_DNA"/>
</dbReference>
<accession>A0A168D2S8</accession>